<dbReference type="PANTHER" id="PTHR34009:SF2">
    <property type="entry name" value="PROTEIN STAR"/>
    <property type="match status" value="1"/>
</dbReference>
<dbReference type="GO" id="GO:0005886">
    <property type="term" value="C:plasma membrane"/>
    <property type="evidence" value="ECO:0007669"/>
    <property type="project" value="TreeGrafter"/>
</dbReference>
<organism evidence="1 2">
    <name type="scientific">Megaselia scalaris</name>
    <name type="common">Humpbacked fly</name>
    <name type="synonym">Phora scalaris</name>
    <dbReference type="NCBI Taxonomy" id="36166"/>
    <lineage>
        <taxon>Eukaryota</taxon>
        <taxon>Metazoa</taxon>
        <taxon>Ecdysozoa</taxon>
        <taxon>Arthropoda</taxon>
        <taxon>Hexapoda</taxon>
        <taxon>Insecta</taxon>
        <taxon>Pterygota</taxon>
        <taxon>Neoptera</taxon>
        <taxon>Endopterygota</taxon>
        <taxon>Diptera</taxon>
        <taxon>Brachycera</taxon>
        <taxon>Muscomorpha</taxon>
        <taxon>Platypezoidea</taxon>
        <taxon>Phoridae</taxon>
        <taxon>Megaseliini</taxon>
        <taxon>Megaselia</taxon>
    </lineage>
</organism>
<sequence length="121" mass="14124">MDFTYTIMHANRSQVQIINAGITNVDRPIITSLFDLYFLRKESWEYPIYTLLLGLQTMNCDLLSLGGYGNELNILENLPFHKVTIDILAIHLTRDKHPNIDKYGRLIEDFLSLQSYNFLQK</sequence>
<dbReference type="Proteomes" id="UP000015102">
    <property type="component" value="Unassembled WGS sequence"/>
</dbReference>
<dbReference type="EMBL" id="CAQQ02157402">
    <property type="status" value="NOT_ANNOTATED_CDS"/>
    <property type="molecule type" value="Genomic_DNA"/>
</dbReference>
<dbReference type="GO" id="GO:0031902">
    <property type="term" value="C:late endosome membrane"/>
    <property type="evidence" value="ECO:0007669"/>
    <property type="project" value="TreeGrafter"/>
</dbReference>
<dbReference type="HOGENOM" id="CLU_2040736_0_0_1"/>
<proteinExistence type="predicted"/>
<dbReference type="GO" id="GO:0005789">
    <property type="term" value="C:endoplasmic reticulum membrane"/>
    <property type="evidence" value="ECO:0007669"/>
    <property type="project" value="TreeGrafter"/>
</dbReference>
<dbReference type="GO" id="GO:0006888">
    <property type="term" value="P:endoplasmic reticulum to Golgi vesicle-mediated transport"/>
    <property type="evidence" value="ECO:0007669"/>
    <property type="project" value="TreeGrafter"/>
</dbReference>
<dbReference type="AlphaFoldDB" id="T1GWS1"/>
<dbReference type="InterPro" id="IPR053202">
    <property type="entry name" value="EGF_Rcpt_Signaling_Reg"/>
</dbReference>
<reference evidence="1" key="2">
    <citation type="submission" date="2015-06" db="UniProtKB">
        <authorList>
            <consortium name="EnsemblMetazoa"/>
        </authorList>
    </citation>
    <scope>IDENTIFICATION</scope>
</reference>
<name>T1GWS1_MEGSC</name>
<dbReference type="STRING" id="36166.T1GWS1"/>
<dbReference type="EMBL" id="CAQQ02157404">
    <property type="status" value="NOT_ANNOTATED_CDS"/>
    <property type="molecule type" value="Genomic_DNA"/>
</dbReference>
<reference evidence="2" key="1">
    <citation type="submission" date="2013-02" db="EMBL/GenBank/DDBJ databases">
        <authorList>
            <person name="Hughes D."/>
        </authorList>
    </citation>
    <scope>NUCLEOTIDE SEQUENCE</scope>
    <source>
        <strain>Durham</strain>
        <strain evidence="2">NC isolate 2 -- Noor lab</strain>
    </source>
</reference>
<evidence type="ECO:0000313" key="1">
    <source>
        <dbReference type="EnsemblMetazoa" id="MESCA008251-PA"/>
    </source>
</evidence>
<dbReference type="EMBL" id="CAQQ02157403">
    <property type="status" value="NOT_ANNOTATED_CDS"/>
    <property type="molecule type" value="Genomic_DNA"/>
</dbReference>
<accession>T1GWS1</accession>
<dbReference type="GO" id="GO:0016197">
    <property type="term" value="P:endosomal transport"/>
    <property type="evidence" value="ECO:0007669"/>
    <property type="project" value="TreeGrafter"/>
</dbReference>
<keyword evidence="2" id="KW-1185">Reference proteome</keyword>
<evidence type="ECO:0000313" key="2">
    <source>
        <dbReference type="Proteomes" id="UP000015102"/>
    </source>
</evidence>
<dbReference type="EnsemblMetazoa" id="MESCA008251-RA">
    <property type="protein sequence ID" value="MESCA008251-PA"/>
    <property type="gene ID" value="MESCA008251"/>
</dbReference>
<dbReference type="GO" id="GO:0005794">
    <property type="term" value="C:Golgi apparatus"/>
    <property type="evidence" value="ECO:0007669"/>
    <property type="project" value="TreeGrafter"/>
</dbReference>
<dbReference type="PANTHER" id="PTHR34009">
    <property type="entry name" value="PROTEIN STAR"/>
    <property type="match status" value="1"/>
</dbReference>
<protein>
    <submittedName>
        <fullName evidence="1">Uncharacterized protein</fullName>
    </submittedName>
</protein>